<feature type="region of interest" description="Disordered" evidence="1">
    <location>
        <begin position="186"/>
        <end position="238"/>
    </location>
</feature>
<gene>
    <name evidence="2" type="ORF">g.22836</name>
</gene>
<feature type="region of interest" description="Disordered" evidence="1">
    <location>
        <begin position="41"/>
        <end position="98"/>
    </location>
</feature>
<name>A0A1D1Y467_9ARAE</name>
<dbReference type="AlphaFoldDB" id="A0A1D1Y467"/>
<feature type="region of interest" description="Disordered" evidence="1">
    <location>
        <begin position="143"/>
        <end position="163"/>
    </location>
</feature>
<feature type="compositionally biased region" description="Low complexity" evidence="1">
    <location>
        <begin position="226"/>
        <end position="238"/>
    </location>
</feature>
<feature type="compositionally biased region" description="Basic and acidic residues" evidence="1">
    <location>
        <begin position="62"/>
        <end position="80"/>
    </location>
</feature>
<feature type="non-terminal residue" evidence="2">
    <location>
        <position position="1"/>
    </location>
</feature>
<organism evidence="2">
    <name type="scientific">Anthurium amnicola</name>
    <dbReference type="NCBI Taxonomy" id="1678845"/>
    <lineage>
        <taxon>Eukaryota</taxon>
        <taxon>Viridiplantae</taxon>
        <taxon>Streptophyta</taxon>
        <taxon>Embryophyta</taxon>
        <taxon>Tracheophyta</taxon>
        <taxon>Spermatophyta</taxon>
        <taxon>Magnoliopsida</taxon>
        <taxon>Liliopsida</taxon>
        <taxon>Araceae</taxon>
        <taxon>Pothoideae</taxon>
        <taxon>Potheae</taxon>
        <taxon>Anthurium</taxon>
    </lineage>
</organism>
<feature type="compositionally biased region" description="Basic and acidic residues" evidence="1">
    <location>
        <begin position="151"/>
        <end position="163"/>
    </location>
</feature>
<accession>A0A1D1Y467</accession>
<evidence type="ECO:0000313" key="2">
    <source>
        <dbReference type="EMBL" id="JAT49440.1"/>
    </source>
</evidence>
<sequence length="238" mass="25435">HMALKHVSEGTAGNLPKPMEAECILDPREAEVRLFEGIHTQVSEGTPEESSRSPESNILHLQDGEPRPLEDIDMGSKHSSECSNDLLPELTDNKNDSSKVEATAVYIKGSPERMGTEDNSGLVEVEARSIADLDIALKHECEGPANGLPKLTDKKDGHTEVEVTERNLEPCILVVPTSEKIELARAVTAGESDQGEVPGGVKETPCSSSSSSASKSSRKKEKSHQSDSSSSSSSSDSD</sequence>
<evidence type="ECO:0000256" key="1">
    <source>
        <dbReference type="SAM" id="MobiDB-lite"/>
    </source>
</evidence>
<protein>
    <submittedName>
        <fullName evidence="2">Uncharacterized protein</fullName>
    </submittedName>
</protein>
<dbReference type="EMBL" id="GDJX01018496">
    <property type="protein sequence ID" value="JAT49440.1"/>
    <property type="molecule type" value="Transcribed_RNA"/>
</dbReference>
<proteinExistence type="predicted"/>
<reference evidence="2" key="1">
    <citation type="submission" date="2015-07" db="EMBL/GenBank/DDBJ databases">
        <title>Transcriptome Assembly of Anthurium amnicola.</title>
        <authorList>
            <person name="Suzuki J."/>
        </authorList>
    </citation>
    <scope>NUCLEOTIDE SEQUENCE</scope>
</reference>